<dbReference type="GO" id="GO:0031297">
    <property type="term" value="P:replication fork processing"/>
    <property type="evidence" value="ECO:0007669"/>
    <property type="project" value="TreeGrafter"/>
</dbReference>
<feature type="non-terminal residue" evidence="3">
    <location>
        <position position="1"/>
    </location>
</feature>
<dbReference type="GO" id="GO:0016787">
    <property type="term" value="F:hydrolase activity"/>
    <property type="evidence" value="ECO:0007669"/>
    <property type="project" value="UniProtKB-KW"/>
</dbReference>
<comment type="caution">
    <text evidence="3">The sequence shown here is derived from an EMBL/GenBank/DDBJ whole genome shotgun (WGS) entry which is preliminary data.</text>
</comment>
<dbReference type="AlphaFoldDB" id="A0A0F9ERW7"/>
<evidence type="ECO:0000259" key="2">
    <source>
        <dbReference type="PROSITE" id="PS51194"/>
    </source>
</evidence>
<gene>
    <name evidence="3" type="ORF">LCGC14_2393570</name>
</gene>
<keyword evidence="1" id="KW-0378">Hydrolase</keyword>
<dbReference type="Gene3D" id="3.40.50.300">
    <property type="entry name" value="P-loop containing nucleotide triphosphate hydrolases"/>
    <property type="match status" value="1"/>
</dbReference>
<dbReference type="CDD" id="cd18793">
    <property type="entry name" value="SF2_C_SNF"/>
    <property type="match status" value="1"/>
</dbReference>
<dbReference type="PANTHER" id="PTHR45766">
    <property type="entry name" value="DNA ANNEALING HELICASE AND ENDONUCLEASE ZRANB3 FAMILY MEMBER"/>
    <property type="match status" value="1"/>
</dbReference>
<dbReference type="Gene3D" id="3.40.50.10810">
    <property type="entry name" value="Tandem AAA-ATPase domain"/>
    <property type="match status" value="1"/>
</dbReference>
<dbReference type="EMBL" id="LAZR01035775">
    <property type="protein sequence ID" value="KKL26608.1"/>
    <property type="molecule type" value="Genomic_DNA"/>
</dbReference>
<dbReference type="InterPro" id="IPR027417">
    <property type="entry name" value="P-loop_NTPase"/>
</dbReference>
<accession>A0A0F9ERW7</accession>
<name>A0A0F9ERW7_9ZZZZ</name>
<dbReference type="PROSITE" id="PS51194">
    <property type="entry name" value="HELICASE_CTER"/>
    <property type="match status" value="1"/>
</dbReference>
<dbReference type="SMART" id="SM00490">
    <property type="entry name" value="HELICc"/>
    <property type="match status" value="1"/>
</dbReference>
<dbReference type="GO" id="GO:0006281">
    <property type="term" value="P:DNA repair"/>
    <property type="evidence" value="ECO:0007669"/>
    <property type="project" value="TreeGrafter"/>
</dbReference>
<sequence>EIYNAVNIINPNLFPSHWNFAKRYCDAKYTGFGWDFKGATHMEELHSILSESVMIRRTKKEVLKDLPEKIRSFVPMEMDNWNEYMSAKYDFVNFVGETKGQAAADRVSNAEQLAQIETLKQIAVRGKLKQAIAWIKNFLESGDKLVIFAIHKFVIQALMDAFPDIVVKIDSSVKNTIQHPERDKNVRDFQSKPNIRLIVGNIKAMGVGFTLTAASHVVFLELPWTPGELSQAIDRLHRIGQRCLVNIWFLLANDTIEEDIARLLDSKLEVVNKILDGVDVEEESMLGLLMNVYNEKK</sequence>
<dbReference type="SUPFAM" id="SSF52540">
    <property type="entry name" value="P-loop containing nucleoside triphosphate hydrolases"/>
    <property type="match status" value="1"/>
</dbReference>
<dbReference type="Pfam" id="PF00271">
    <property type="entry name" value="Helicase_C"/>
    <property type="match status" value="1"/>
</dbReference>
<proteinExistence type="predicted"/>
<dbReference type="GO" id="GO:0043596">
    <property type="term" value="C:nuclear replication fork"/>
    <property type="evidence" value="ECO:0007669"/>
    <property type="project" value="TreeGrafter"/>
</dbReference>
<dbReference type="InterPro" id="IPR001650">
    <property type="entry name" value="Helicase_C-like"/>
</dbReference>
<reference evidence="3" key="1">
    <citation type="journal article" date="2015" name="Nature">
        <title>Complex archaea that bridge the gap between prokaryotes and eukaryotes.</title>
        <authorList>
            <person name="Spang A."/>
            <person name="Saw J.H."/>
            <person name="Jorgensen S.L."/>
            <person name="Zaremba-Niedzwiedzka K."/>
            <person name="Martijn J."/>
            <person name="Lind A.E."/>
            <person name="van Eijk R."/>
            <person name="Schleper C."/>
            <person name="Guy L."/>
            <person name="Ettema T.J."/>
        </authorList>
    </citation>
    <scope>NUCLEOTIDE SEQUENCE</scope>
</reference>
<evidence type="ECO:0000256" key="1">
    <source>
        <dbReference type="ARBA" id="ARBA00022801"/>
    </source>
</evidence>
<evidence type="ECO:0000313" key="3">
    <source>
        <dbReference type="EMBL" id="KKL26608.1"/>
    </source>
</evidence>
<organism evidence="3">
    <name type="scientific">marine sediment metagenome</name>
    <dbReference type="NCBI Taxonomy" id="412755"/>
    <lineage>
        <taxon>unclassified sequences</taxon>
        <taxon>metagenomes</taxon>
        <taxon>ecological metagenomes</taxon>
    </lineage>
</organism>
<dbReference type="InterPro" id="IPR049730">
    <property type="entry name" value="SNF2/RAD54-like_C"/>
</dbReference>
<protein>
    <recommendedName>
        <fullName evidence="2">Helicase C-terminal domain-containing protein</fullName>
    </recommendedName>
</protein>
<dbReference type="PANTHER" id="PTHR45766:SF6">
    <property type="entry name" value="SWI_SNF-RELATED MATRIX-ASSOCIATED ACTIN-DEPENDENT REGULATOR OF CHROMATIN SUBFAMILY A-LIKE PROTEIN 1"/>
    <property type="match status" value="1"/>
</dbReference>
<dbReference type="InterPro" id="IPR038718">
    <property type="entry name" value="SNF2-like_sf"/>
</dbReference>
<feature type="domain" description="Helicase C-terminal" evidence="2">
    <location>
        <begin position="127"/>
        <end position="286"/>
    </location>
</feature>